<keyword evidence="8" id="KW-0833">Ubl conjugation pathway</keyword>
<accession>S8DJ36</accession>
<evidence type="ECO:0000256" key="5">
    <source>
        <dbReference type="ARBA" id="ARBA00022695"/>
    </source>
</evidence>
<feature type="active site" description="Glycyl thioester intermediate; for adenylyltransferase activity" evidence="13">
    <location>
        <position position="203"/>
    </location>
</feature>
<evidence type="ECO:0000256" key="6">
    <source>
        <dbReference type="ARBA" id="ARBA00022723"/>
    </source>
</evidence>
<name>S8DJ36_FOMSC</name>
<evidence type="ECO:0000256" key="9">
    <source>
        <dbReference type="ARBA" id="ARBA00022833"/>
    </source>
</evidence>
<protein>
    <recommendedName>
        <fullName evidence="12">Needs CLA4 to survive protein 3</fullName>
    </recommendedName>
</protein>
<evidence type="ECO:0000256" key="10">
    <source>
        <dbReference type="ARBA" id="ARBA00022840"/>
    </source>
</evidence>
<evidence type="ECO:0000256" key="3">
    <source>
        <dbReference type="ARBA" id="ARBA00022679"/>
    </source>
</evidence>
<dbReference type="HOGENOM" id="CLU_013325_1_2_1"/>
<keyword evidence="16" id="KW-1185">Reference proteome</keyword>
<sequence length="422" mass="45272">MSIQSSNPSLPLADYKRYGRQMILNGVGLPGQLRLRDASVVVVGAGGLGCPALQYLAAAGVGTIGIIDHDVVETSNLQRQILHTEAQVGRPKALSAADALKRINSGINIVPFVDALTSSNAMTLLEPYDIILDCTDNLPTRYLLSDTAVQLQKPLVSGAAQQFDGQLSVYNLPLSATDLAQERGPCFRCLFPKPPAPENAGSCEELGVLGAVTGVIGVLQATEAIKIITGLHDRKPTMLMYNALATPCFRSIKLRARKPTCPTCGTASRSERRTTYETDYVAFCGGPRPDWVGRGMVDADDTNRRISAKNLKDALSTSRKKVRIIDVRPPTEFGICHLQGSINVSLKELVADPKAVVSVDQVEGAPNDVNEPTETYLVCRLGNDSQIAADALRSVGTTDVVKDLVGGLRAWSTEVDPEFPVY</sequence>
<dbReference type="GO" id="GO:0002143">
    <property type="term" value="P:tRNA wobble position uridine thiolation"/>
    <property type="evidence" value="ECO:0007669"/>
    <property type="project" value="InterPro"/>
</dbReference>
<dbReference type="Gene3D" id="3.40.250.10">
    <property type="entry name" value="Rhodanese-like domain"/>
    <property type="match status" value="1"/>
</dbReference>
<feature type="domain" description="Rhodanese" evidence="14">
    <location>
        <begin position="318"/>
        <end position="420"/>
    </location>
</feature>
<feature type="binding site" evidence="13">
    <location>
        <begin position="136"/>
        <end position="137"/>
    </location>
    <ligand>
        <name>ATP</name>
        <dbReference type="ChEBI" id="CHEBI:30616"/>
    </ligand>
</feature>
<dbReference type="GO" id="GO:0046872">
    <property type="term" value="F:metal ion binding"/>
    <property type="evidence" value="ECO:0007669"/>
    <property type="project" value="UniProtKB-KW"/>
</dbReference>
<organism evidence="15 16">
    <name type="scientific">Fomitopsis schrenkii</name>
    <name type="common">Brown rot fungus</name>
    <dbReference type="NCBI Taxonomy" id="2126942"/>
    <lineage>
        <taxon>Eukaryota</taxon>
        <taxon>Fungi</taxon>
        <taxon>Dikarya</taxon>
        <taxon>Basidiomycota</taxon>
        <taxon>Agaricomycotina</taxon>
        <taxon>Agaricomycetes</taxon>
        <taxon>Polyporales</taxon>
        <taxon>Fomitopsis</taxon>
    </lineage>
</organism>
<dbReference type="CDD" id="cd00757">
    <property type="entry name" value="ThiF_MoeB_HesA_family"/>
    <property type="match status" value="1"/>
</dbReference>
<dbReference type="GO" id="GO:0005829">
    <property type="term" value="C:cytosol"/>
    <property type="evidence" value="ECO:0007669"/>
    <property type="project" value="UniProtKB-SubCell"/>
</dbReference>
<dbReference type="SUPFAM" id="SSF69572">
    <property type="entry name" value="Activating enzymes of the ubiquitin-like proteins"/>
    <property type="match status" value="1"/>
</dbReference>
<feature type="active site" description="Cysteine persulfide intermediate; for sulfurtransferase activity" evidence="13">
    <location>
        <position position="379"/>
    </location>
</feature>
<dbReference type="HAMAP" id="MF_03049">
    <property type="entry name" value="MOCS3_Uba4"/>
    <property type="match status" value="1"/>
</dbReference>
<feature type="binding site" evidence="13">
    <location>
        <begin position="75"/>
        <end position="79"/>
    </location>
    <ligand>
        <name>ATP</name>
        <dbReference type="ChEBI" id="CHEBI:30616"/>
    </ligand>
</feature>
<feature type="binding site" evidence="13">
    <location>
        <position position="261"/>
    </location>
    <ligand>
        <name>Zn(2+)</name>
        <dbReference type="ChEBI" id="CHEBI:29105"/>
    </ligand>
</feature>
<dbReference type="OrthoDB" id="10261062at2759"/>
<dbReference type="UniPathway" id="UPA00988"/>
<dbReference type="InterPro" id="IPR028885">
    <property type="entry name" value="MOCS3/Uba4"/>
</dbReference>
<proteinExistence type="inferred from homology"/>
<dbReference type="SMART" id="SM00450">
    <property type="entry name" value="RHOD"/>
    <property type="match status" value="1"/>
</dbReference>
<evidence type="ECO:0000313" key="16">
    <source>
        <dbReference type="Proteomes" id="UP000015241"/>
    </source>
</evidence>
<evidence type="ECO:0000256" key="7">
    <source>
        <dbReference type="ARBA" id="ARBA00022741"/>
    </source>
</evidence>
<dbReference type="InterPro" id="IPR035985">
    <property type="entry name" value="Ubiquitin-activating_enz"/>
</dbReference>
<keyword evidence="6 13" id="KW-0479">Metal-binding</keyword>
<evidence type="ECO:0000256" key="13">
    <source>
        <dbReference type="HAMAP-Rule" id="MF_03049"/>
    </source>
</evidence>
<feature type="binding site" evidence="13">
    <location>
        <position position="47"/>
    </location>
    <ligand>
        <name>ATP</name>
        <dbReference type="ChEBI" id="CHEBI:30616"/>
    </ligand>
</feature>
<feature type="binding site" evidence="13">
    <location>
        <position position="264"/>
    </location>
    <ligand>
        <name>Zn(2+)</name>
        <dbReference type="ChEBI" id="CHEBI:29105"/>
    </ligand>
</feature>
<evidence type="ECO:0000259" key="14">
    <source>
        <dbReference type="PROSITE" id="PS50206"/>
    </source>
</evidence>
<dbReference type="Pfam" id="PF00581">
    <property type="entry name" value="Rhodanese"/>
    <property type="match status" value="1"/>
</dbReference>
<dbReference type="GO" id="GO:0032447">
    <property type="term" value="P:protein urmylation"/>
    <property type="evidence" value="ECO:0007669"/>
    <property type="project" value="TreeGrafter"/>
</dbReference>
<comment type="subcellular location">
    <subcellularLocation>
        <location evidence="1">Cytoplasm</location>
        <location evidence="1">Cytosol</location>
    </subcellularLocation>
</comment>
<dbReference type="NCBIfam" id="NF004281">
    <property type="entry name" value="PRK05690.1"/>
    <property type="match status" value="1"/>
</dbReference>
<dbReference type="GO" id="GO:0070566">
    <property type="term" value="F:adenylyltransferase activity"/>
    <property type="evidence" value="ECO:0007669"/>
    <property type="project" value="InterPro"/>
</dbReference>
<comment type="similarity">
    <text evidence="13">In the N-terminal section; belongs to the HesA/MoeB/ThiF family. UBA4 subfamily.</text>
</comment>
<dbReference type="GO" id="GO:0042292">
    <property type="term" value="F:URM1 activating enzyme activity"/>
    <property type="evidence" value="ECO:0007669"/>
    <property type="project" value="TreeGrafter"/>
</dbReference>
<evidence type="ECO:0000256" key="11">
    <source>
        <dbReference type="ARBA" id="ARBA00023268"/>
    </source>
</evidence>
<dbReference type="AlphaFoldDB" id="S8DJ36"/>
<reference evidence="15 16" key="1">
    <citation type="journal article" date="2012" name="Science">
        <title>The Paleozoic origin of enzymatic lignin decomposition reconstructed from 31 fungal genomes.</title>
        <authorList>
            <person name="Floudas D."/>
            <person name="Binder M."/>
            <person name="Riley R."/>
            <person name="Barry K."/>
            <person name="Blanchette R.A."/>
            <person name="Henrissat B."/>
            <person name="Martinez A.T."/>
            <person name="Otillar R."/>
            <person name="Spatafora J.W."/>
            <person name="Yadav J.S."/>
            <person name="Aerts A."/>
            <person name="Benoit I."/>
            <person name="Boyd A."/>
            <person name="Carlson A."/>
            <person name="Copeland A."/>
            <person name="Coutinho P.M."/>
            <person name="de Vries R.P."/>
            <person name="Ferreira P."/>
            <person name="Findley K."/>
            <person name="Foster B."/>
            <person name="Gaskell J."/>
            <person name="Glotzer D."/>
            <person name="Gorecki P."/>
            <person name="Heitman J."/>
            <person name="Hesse C."/>
            <person name="Hori C."/>
            <person name="Igarashi K."/>
            <person name="Jurgens J.A."/>
            <person name="Kallen N."/>
            <person name="Kersten P."/>
            <person name="Kohler A."/>
            <person name="Kuees U."/>
            <person name="Kumar T.K.A."/>
            <person name="Kuo A."/>
            <person name="LaButti K."/>
            <person name="Larrondo L.F."/>
            <person name="Lindquist E."/>
            <person name="Ling A."/>
            <person name="Lombard V."/>
            <person name="Lucas S."/>
            <person name="Lundell T."/>
            <person name="Martin R."/>
            <person name="McLaughlin D.J."/>
            <person name="Morgenstern I."/>
            <person name="Morin E."/>
            <person name="Murat C."/>
            <person name="Nagy L.G."/>
            <person name="Nolan M."/>
            <person name="Ohm R.A."/>
            <person name="Patyshakuliyeva A."/>
            <person name="Rokas A."/>
            <person name="Ruiz-Duenas F.J."/>
            <person name="Sabat G."/>
            <person name="Salamov A."/>
            <person name="Samejima M."/>
            <person name="Schmutz J."/>
            <person name="Slot J.C."/>
            <person name="St John F."/>
            <person name="Stenlid J."/>
            <person name="Sun H."/>
            <person name="Sun S."/>
            <person name="Syed K."/>
            <person name="Tsang A."/>
            <person name="Wiebenga A."/>
            <person name="Young D."/>
            <person name="Pisabarro A."/>
            <person name="Eastwood D.C."/>
            <person name="Martin F."/>
            <person name="Cullen D."/>
            <person name="Grigoriev I.V."/>
            <person name="Hibbett D.S."/>
        </authorList>
    </citation>
    <scope>NUCLEOTIDE SEQUENCE</scope>
    <source>
        <strain evidence="16">FP-58527</strain>
    </source>
</reference>
<dbReference type="PROSITE" id="PS50206">
    <property type="entry name" value="RHODANESE_3"/>
    <property type="match status" value="1"/>
</dbReference>
<comment type="cofactor">
    <cofactor evidence="13">
        <name>Zn(2+)</name>
        <dbReference type="ChEBI" id="CHEBI:29105"/>
    </cofactor>
    <text evidence="13">Binds 1 zinc ion per subunit.</text>
</comment>
<dbReference type="eggNOG" id="KOG2017">
    <property type="taxonomic scope" value="Eukaryota"/>
</dbReference>
<dbReference type="GO" id="GO:0005524">
    <property type="term" value="F:ATP binding"/>
    <property type="evidence" value="ECO:0007669"/>
    <property type="project" value="UniProtKB-KW"/>
</dbReference>
<evidence type="ECO:0000313" key="15">
    <source>
        <dbReference type="EMBL" id="EPS93621.1"/>
    </source>
</evidence>
<evidence type="ECO:0000256" key="2">
    <source>
        <dbReference type="ARBA" id="ARBA00022490"/>
    </source>
</evidence>
<keyword evidence="5" id="KW-0548">Nucleotidyltransferase</keyword>
<dbReference type="FunCoup" id="S8DJ36">
    <property type="interactions" value="423"/>
</dbReference>
<dbReference type="InParanoid" id="S8DJ36"/>
<dbReference type="STRING" id="743788.S8DJ36"/>
<keyword evidence="4 13" id="KW-0819">tRNA processing</keyword>
<keyword evidence="3 13" id="KW-0808">Transferase</keyword>
<keyword evidence="10 13" id="KW-0067">ATP-binding</keyword>
<keyword evidence="2 13" id="KW-0963">Cytoplasm</keyword>
<dbReference type="PANTHER" id="PTHR10953:SF102">
    <property type="entry name" value="ADENYLYLTRANSFERASE AND SULFURTRANSFERASE MOCS3"/>
    <property type="match status" value="1"/>
</dbReference>
<dbReference type="Proteomes" id="UP000015241">
    <property type="component" value="Unassembled WGS sequence"/>
</dbReference>
<dbReference type="FunFam" id="3.40.250.10:FF:000014">
    <property type="entry name" value="Adenylyltransferase and sulfurtransferase MOCS3"/>
    <property type="match status" value="1"/>
</dbReference>
<dbReference type="InterPro" id="IPR001763">
    <property type="entry name" value="Rhodanese-like_dom"/>
</dbReference>
<comment type="pathway">
    <text evidence="13">tRNA modification; 5-methoxycarbonylmethyl-2-thiouridine-tRNA biosynthesis.</text>
</comment>
<keyword evidence="9 13" id="KW-0862">Zinc</keyword>
<dbReference type="InterPro" id="IPR000594">
    <property type="entry name" value="ThiF_NAD_FAD-bd"/>
</dbReference>
<dbReference type="PANTHER" id="PTHR10953">
    <property type="entry name" value="UBIQUITIN-ACTIVATING ENZYME E1"/>
    <property type="match status" value="1"/>
</dbReference>
<evidence type="ECO:0000256" key="12">
    <source>
        <dbReference type="ARBA" id="ARBA00075323"/>
    </source>
</evidence>
<dbReference type="GO" id="GO:0004792">
    <property type="term" value="F:thiosulfate-cyanide sulfurtransferase activity"/>
    <property type="evidence" value="ECO:0007669"/>
    <property type="project" value="TreeGrafter"/>
</dbReference>
<evidence type="ECO:0000256" key="1">
    <source>
        <dbReference type="ARBA" id="ARBA00004514"/>
    </source>
</evidence>
<dbReference type="InterPro" id="IPR036873">
    <property type="entry name" value="Rhodanese-like_dom_sf"/>
</dbReference>
<dbReference type="EMBL" id="KE504265">
    <property type="protein sequence ID" value="EPS93621.1"/>
    <property type="molecule type" value="Genomic_DNA"/>
</dbReference>
<feature type="binding site" evidence="13">
    <location>
        <position position="92"/>
    </location>
    <ligand>
        <name>ATP</name>
        <dbReference type="ChEBI" id="CHEBI:30616"/>
    </ligand>
</feature>
<feature type="binding site" evidence="13">
    <location>
        <position position="189"/>
    </location>
    <ligand>
        <name>Zn(2+)</name>
        <dbReference type="ChEBI" id="CHEBI:29105"/>
    </ligand>
</feature>
<keyword evidence="7 13" id="KW-0547">Nucleotide-binding</keyword>
<feature type="binding site" evidence="13">
    <location>
        <position position="68"/>
    </location>
    <ligand>
        <name>ATP</name>
        <dbReference type="ChEBI" id="CHEBI:30616"/>
    </ligand>
</feature>
<keyword evidence="11 13" id="KW-0511">Multifunctional enzyme</keyword>
<evidence type="ECO:0000256" key="8">
    <source>
        <dbReference type="ARBA" id="ARBA00022786"/>
    </source>
</evidence>
<evidence type="ECO:0000256" key="4">
    <source>
        <dbReference type="ARBA" id="ARBA00022694"/>
    </source>
</evidence>
<feature type="binding site" evidence="13">
    <location>
        <position position="186"/>
    </location>
    <ligand>
        <name>Zn(2+)</name>
        <dbReference type="ChEBI" id="CHEBI:29105"/>
    </ligand>
</feature>
<dbReference type="InterPro" id="IPR045886">
    <property type="entry name" value="ThiF/MoeB/HesA"/>
</dbReference>
<dbReference type="Pfam" id="PF00899">
    <property type="entry name" value="ThiF"/>
    <property type="match status" value="1"/>
</dbReference>
<gene>
    <name evidence="13" type="primary">UBA4</name>
    <name evidence="15" type="ORF">FOMPIDRAFT_152671</name>
</gene>
<dbReference type="FunFam" id="3.40.50.720:FF:000033">
    <property type="entry name" value="Adenylyltransferase and sulfurtransferase MOCS3"/>
    <property type="match status" value="1"/>
</dbReference>
<dbReference type="Gene3D" id="3.40.50.720">
    <property type="entry name" value="NAD(P)-binding Rossmann-like Domain"/>
    <property type="match status" value="1"/>
</dbReference>